<organism evidence="2 3">
    <name type="scientific">Microseira wollei NIES-4236</name>
    <dbReference type="NCBI Taxonomy" id="2530354"/>
    <lineage>
        <taxon>Bacteria</taxon>
        <taxon>Bacillati</taxon>
        <taxon>Cyanobacteriota</taxon>
        <taxon>Cyanophyceae</taxon>
        <taxon>Oscillatoriophycideae</taxon>
        <taxon>Aerosakkonematales</taxon>
        <taxon>Aerosakkonemataceae</taxon>
        <taxon>Microseira</taxon>
    </lineage>
</organism>
<dbReference type="Pfam" id="PF12697">
    <property type="entry name" value="Abhydrolase_6"/>
    <property type="match status" value="1"/>
</dbReference>
<feature type="domain" description="AB hydrolase-1" evidence="1">
    <location>
        <begin position="91"/>
        <end position="321"/>
    </location>
</feature>
<evidence type="ECO:0000313" key="3">
    <source>
        <dbReference type="Proteomes" id="UP001050975"/>
    </source>
</evidence>
<evidence type="ECO:0000313" key="2">
    <source>
        <dbReference type="EMBL" id="GET43142.1"/>
    </source>
</evidence>
<dbReference type="InterPro" id="IPR000073">
    <property type="entry name" value="AB_hydrolase_1"/>
</dbReference>
<proteinExistence type="predicted"/>
<dbReference type="SUPFAM" id="SSF53474">
    <property type="entry name" value="alpha/beta-Hydrolases"/>
    <property type="match status" value="1"/>
</dbReference>
<evidence type="ECO:0000259" key="1">
    <source>
        <dbReference type="Pfam" id="PF12697"/>
    </source>
</evidence>
<dbReference type="PANTHER" id="PTHR43689">
    <property type="entry name" value="HYDROLASE"/>
    <property type="match status" value="1"/>
</dbReference>
<dbReference type="EMBL" id="BLAY01000202">
    <property type="protein sequence ID" value="GET43142.1"/>
    <property type="molecule type" value="Genomic_DNA"/>
</dbReference>
<comment type="caution">
    <text evidence="2">The sequence shown here is derived from an EMBL/GenBank/DDBJ whole genome shotgun (WGS) entry which is preliminary data.</text>
</comment>
<gene>
    <name evidence="2" type="ORF">MiSe_79630</name>
</gene>
<dbReference type="PRINTS" id="PR00111">
    <property type="entry name" value="ABHYDROLASE"/>
</dbReference>
<dbReference type="AlphaFoldDB" id="A0AAV3XJP4"/>
<dbReference type="Proteomes" id="UP001050975">
    <property type="component" value="Unassembled WGS sequence"/>
</dbReference>
<keyword evidence="2" id="KW-0378">Hydrolase</keyword>
<sequence>MLRQARRLCYARRDACATLLTYLHAQLPITHYQFPIPDMFADFLPSAVAEITEPAAIALAQKIEREAISTPLTPSPIYTTFVRQGFGGTPILLLHGFDSSVIEFRRILPLLAAENETWSVDLLGFGFTDRLAGIPFSPDAIKTHLYYFWKTLISQPIILVGVSMGGAAAIDFTLTYPQVVQKLVLIDSAGLVSPPAIGKFMFPPLDYLAAEFLRNLGVRDRISRDAYKNSSLATTDAIRCGALHLGMPGWRQALIAFTKSGGYGSFKDKLTEIKQPTLILWGDGDKILGTGDAEKFKNAIAHSQLIWISDSGHVPHLEQPQIAGRCILDFRI</sequence>
<accession>A0AAV3XJP4</accession>
<reference evidence="2" key="1">
    <citation type="submission" date="2019-10" db="EMBL/GenBank/DDBJ databases">
        <title>Draft genome sequece of Microseira wollei NIES-4236.</title>
        <authorList>
            <person name="Yamaguchi H."/>
            <person name="Suzuki S."/>
            <person name="Kawachi M."/>
        </authorList>
    </citation>
    <scope>NUCLEOTIDE SEQUENCE</scope>
    <source>
        <strain evidence="2">NIES-4236</strain>
    </source>
</reference>
<protein>
    <submittedName>
        <fullName evidence="2">Alpha/beta hydrolase fold protein</fullName>
    </submittedName>
</protein>
<dbReference type="GO" id="GO:0016787">
    <property type="term" value="F:hydrolase activity"/>
    <property type="evidence" value="ECO:0007669"/>
    <property type="project" value="UniProtKB-KW"/>
</dbReference>
<dbReference type="InterPro" id="IPR029058">
    <property type="entry name" value="AB_hydrolase_fold"/>
</dbReference>
<dbReference type="Gene3D" id="3.40.50.1820">
    <property type="entry name" value="alpha/beta hydrolase"/>
    <property type="match status" value="1"/>
</dbReference>
<keyword evidence="3" id="KW-1185">Reference proteome</keyword>
<dbReference type="PANTHER" id="PTHR43689:SF8">
    <property type="entry name" value="ALPHA_BETA-HYDROLASES SUPERFAMILY PROTEIN"/>
    <property type="match status" value="1"/>
</dbReference>
<name>A0AAV3XJP4_9CYAN</name>